<evidence type="ECO:0000256" key="1">
    <source>
        <dbReference type="SAM" id="Coils"/>
    </source>
</evidence>
<protein>
    <submittedName>
        <fullName evidence="2">Uncharacterized protein</fullName>
    </submittedName>
</protein>
<feature type="coiled-coil region" evidence="1">
    <location>
        <begin position="160"/>
        <end position="231"/>
    </location>
</feature>
<evidence type="ECO:0000313" key="3">
    <source>
        <dbReference type="Proteomes" id="UP000092382"/>
    </source>
</evidence>
<dbReference type="PATRIC" id="fig|1710894.3.peg.3891"/>
<gene>
    <name evidence="2" type="ORF">AN481_09800</name>
</gene>
<dbReference type="EMBL" id="LJOY01000027">
    <property type="protein sequence ID" value="OBQ25545.1"/>
    <property type="molecule type" value="Genomic_DNA"/>
</dbReference>
<dbReference type="SUPFAM" id="SSF58100">
    <property type="entry name" value="Bacterial hemolysins"/>
    <property type="match status" value="1"/>
</dbReference>
<feature type="coiled-coil region" evidence="1">
    <location>
        <begin position="104"/>
        <end position="131"/>
    </location>
</feature>
<reference evidence="2 3" key="1">
    <citation type="submission" date="2015-09" db="EMBL/GenBank/DDBJ databases">
        <title>Whole genome shotgun sequence assembly of Aphanizomenon flos-aquae UKL13.</title>
        <authorList>
            <person name="Driscoll C."/>
        </authorList>
    </citation>
    <scope>NUCLEOTIDE SEQUENCE [LARGE SCALE GENOMIC DNA]</scope>
    <source>
        <strain evidence="2">MDT13</strain>
    </source>
</reference>
<dbReference type="AlphaFoldDB" id="A0A1B7VX37"/>
<name>A0A1B7VX37_APHFL</name>
<accession>A0A1B7VX37</accession>
<dbReference type="Proteomes" id="UP000092382">
    <property type="component" value="Unassembled WGS sequence"/>
</dbReference>
<organism evidence="2 3">
    <name type="scientific">Aphanizomenon flos-aquae LD13</name>
    <dbReference type="NCBI Taxonomy" id="1710894"/>
    <lineage>
        <taxon>Bacteria</taxon>
        <taxon>Bacillati</taxon>
        <taxon>Cyanobacteriota</taxon>
        <taxon>Cyanophyceae</taxon>
        <taxon>Nostocales</taxon>
        <taxon>Aphanizomenonaceae</taxon>
        <taxon>Aphanizomenon</taxon>
    </lineage>
</organism>
<feature type="coiled-coil region" evidence="1">
    <location>
        <begin position="15"/>
        <end position="69"/>
    </location>
</feature>
<keyword evidence="1" id="KW-0175">Coiled coil</keyword>
<comment type="caution">
    <text evidence="2">The sequence shown here is derived from an EMBL/GenBank/DDBJ whole genome shotgun (WGS) entry which is preliminary data.</text>
</comment>
<evidence type="ECO:0000313" key="2">
    <source>
        <dbReference type="EMBL" id="OBQ25545.1"/>
    </source>
</evidence>
<proteinExistence type="predicted"/>
<sequence length="281" mass="33007">MNQNRPTDLQLAQDLEKLTEVIHESIERAENTLQQVKKVNEVNTLIARIDRSSEELLKAQETVKRTQDRTSNHLQEAKAVEQTLYNLKEIPKQLEEIGISGTFLEELNLLLDNVNNVKKETQILIEESQQTYLKAQKYLETSESLFNKSAKIKQEIDQIYSSTKLKIQELEDGINTYNQEVTNAQDILREFNFLVSEMGGLKQIRTLFQEVQNTRLELRNLQEKLLSTKQQMIAVRNFENYLQDLQNIRNRRQLWKWLKNELGFVGVVIYILSLITQKRKQ</sequence>